<protein>
    <recommendedName>
        <fullName evidence="5">L,D-transpeptidase</fullName>
    </recommendedName>
</protein>
<accession>A0ABT6CEY2</accession>
<feature type="compositionally biased region" description="Low complexity" evidence="1">
    <location>
        <begin position="21"/>
        <end position="36"/>
    </location>
</feature>
<evidence type="ECO:0000256" key="1">
    <source>
        <dbReference type="SAM" id="MobiDB-lite"/>
    </source>
</evidence>
<dbReference type="RefSeq" id="WP_277275637.1">
    <property type="nucleotide sequence ID" value="NZ_JAROCY010000003.1"/>
</dbReference>
<keyword evidence="2" id="KW-0732">Signal</keyword>
<organism evidence="3 4">
    <name type="scientific">Novosphingobium cyanobacteriorum</name>
    <dbReference type="NCBI Taxonomy" id="3024215"/>
    <lineage>
        <taxon>Bacteria</taxon>
        <taxon>Pseudomonadati</taxon>
        <taxon>Pseudomonadota</taxon>
        <taxon>Alphaproteobacteria</taxon>
        <taxon>Sphingomonadales</taxon>
        <taxon>Sphingomonadaceae</taxon>
        <taxon>Novosphingobium</taxon>
    </lineage>
</organism>
<evidence type="ECO:0000313" key="3">
    <source>
        <dbReference type="EMBL" id="MDF8332466.1"/>
    </source>
</evidence>
<comment type="caution">
    <text evidence="3">The sequence shown here is derived from an EMBL/GenBank/DDBJ whole genome shotgun (WGS) entry which is preliminary data.</text>
</comment>
<proteinExistence type="predicted"/>
<feature type="chain" id="PRO_5045486388" description="L,D-transpeptidase" evidence="2">
    <location>
        <begin position="20"/>
        <end position="235"/>
    </location>
</feature>
<dbReference type="EMBL" id="JAROCY010000003">
    <property type="protein sequence ID" value="MDF8332466.1"/>
    <property type="molecule type" value="Genomic_DNA"/>
</dbReference>
<evidence type="ECO:0008006" key="5">
    <source>
        <dbReference type="Google" id="ProtNLM"/>
    </source>
</evidence>
<keyword evidence="4" id="KW-1185">Reference proteome</keyword>
<name>A0ABT6CEY2_9SPHN</name>
<evidence type="ECO:0000256" key="2">
    <source>
        <dbReference type="SAM" id="SignalP"/>
    </source>
</evidence>
<sequence length="235" mass="24718">MIRILPALALLTMPPAAHAATPAKAPATKSARKPAALAKATPEPPRDLSAAAARVSAWVNATGDNRGLAYVIVDKPSAAVFLFDGTGARIADGPALVGLALGDEATPGIGAKSLEKIGPAEKTTPAGRYYARFGKAAGRVKVLWVDYATSVALHTIPPATMADRRKRMLSPEIDDNRVTYGCINVPKAFYQTGVVPRFAKKGGYVYVLPDEKPLEDVFPLLRAFHGVPPAATPAR</sequence>
<gene>
    <name evidence="3" type="ORF">POM99_04565</name>
</gene>
<evidence type="ECO:0000313" key="4">
    <source>
        <dbReference type="Proteomes" id="UP001222770"/>
    </source>
</evidence>
<reference evidence="3 4" key="1">
    <citation type="submission" date="2023-03" db="EMBL/GenBank/DDBJ databases">
        <title>Novosphingobium cyanobacteriorum sp. nov., isolated from a eutrophic reservoir during the Microcystis bloom period.</title>
        <authorList>
            <person name="Kang M."/>
            <person name="Le V."/>
            <person name="Ko S.-R."/>
            <person name="Lee S.-A."/>
            <person name="Ahn C.-Y."/>
        </authorList>
    </citation>
    <scope>NUCLEOTIDE SEQUENCE [LARGE SCALE GENOMIC DNA]</scope>
    <source>
        <strain evidence="3 4">HBC54</strain>
    </source>
</reference>
<feature type="region of interest" description="Disordered" evidence="1">
    <location>
        <begin position="21"/>
        <end position="45"/>
    </location>
</feature>
<dbReference type="Proteomes" id="UP001222770">
    <property type="component" value="Unassembled WGS sequence"/>
</dbReference>
<feature type="signal peptide" evidence="2">
    <location>
        <begin position="1"/>
        <end position="19"/>
    </location>
</feature>